<organism evidence="2 3">
    <name type="scientific">Zostera marina</name>
    <name type="common">Eelgrass</name>
    <dbReference type="NCBI Taxonomy" id="29655"/>
    <lineage>
        <taxon>Eukaryota</taxon>
        <taxon>Viridiplantae</taxon>
        <taxon>Streptophyta</taxon>
        <taxon>Embryophyta</taxon>
        <taxon>Tracheophyta</taxon>
        <taxon>Spermatophyta</taxon>
        <taxon>Magnoliopsida</taxon>
        <taxon>Liliopsida</taxon>
        <taxon>Zosteraceae</taxon>
        <taxon>Zostera</taxon>
    </lineage>
</organism>
<dbReference type="PIRSF" id="PIRSF009193">
    <property type="entry name" value="UCP009193"/>
    <property type="match status" value="1"/>
</dbReference>
<evidence type="ECO:0000313" key="2">
    <source>
        <dbReference type="EMBL" id="KMZ56209.1"/>
    </source>
</evidence>
<dbReference type="AlphaFoldDB" id="A0A0K9NHJ1"/>
<evidence type="ECO:0000256" key="1">
    <source>
        <dbReference type="SAM" id="MobiDB-lite"/>
    </source>
</evidence>
<dbReference type="PANTHER" id="PTHR33675:SF1">
    <property type="entry name" value="HOLOCARBOXYLASE SYNTHETASE"/>
    <property type="match status" value="1"/>
</dbReference>
<gene>
    <name evidence="2" type="ORF">ZOSMA_98G00340</name>
</gene>
<dbReference type="EMBL" id="LFYR01002215">
    <property type="protein sequence ID" value="KMZ56209.1"/>
    <property type="molecule type" value="Genomic_DNA"/>
</dbReference>
<dbReference type="PANTHER" id="PTHR33675">
    <property type="entry name" value="NUCLEAR RECEPTOR FAMILY 2 GROUP C PROTEIN"/>
    <property type="match status" value="1"/>
</dbReference>
<feature type="compositionally biased region" description="Low complexity" evidence="1">
    <location>
        <begin position="209"/>
        <end position="236"/>
    </location>
</feature>
<dbReference type="InterPro" id="IPR016549">
    <property type="entry name" value="UCP009193"/>
</dbReference>
<accession>A0A0K9NHJ1</accession>
<evidence type="ECO:0000313" key="3">
    <source>
        <dbReference type="Proteomes" id="UP000036987"/>
    </source>
</evidence>
<dbReference type="Proteomes" id="UP000036987">
    <property type="component" value="Unassembled WGS sequence"/>
</dbReference>
<name>A0A0K9NHJ1_ZOSMR</name>
<keyword evidence="3" id="KW-1185">Reference proteome</keyword>
<evidence type="ECO:0008006" key="4">
    <source>
        <dbReference type="Google" id="ProtNLM"/>
    </source>
</evidence>
<comment type="caution">
    <text evidence="2">The sequence shown here is derived from an EMBL/GenBank/DDBJ whole genome shotgun (WGS) entry which is preliminary data.</text>
</comment>
<sequence>MLTESPLIKGLIHISFFLIPNFRSSGIYHKHKSSMGKKRKSVANQLDEVDRTMYSTFSSAASSLSQLYTQAMNQQKLSFQAGERHALDNLHQWILGKHEEGSSLSMADIVAHLQNEIDCVGEDTPSSPRIIQQQLQQQQQHSQQIMNTDFQTLETFDGGAGHGHRTGHSVQTKNSTSFPNDFSGPICRILQNCQLPQTQGYVQNCDAPSGNNTNRNTGTNSTTVNNRGISSPSSHDSSMDMH</sequence>
<dbReference type="OMA" id="RNNEANC"/>
<reference evidence="3" key="1">
    <citation type="journal article" date="2016" name="Nature">
        <title>The genome of the seagrass Zostera marina reveals angiosperm adaptation to the sea.</title>
        <authorList>
            <person name="Olsen J.L."/>
            <person name="Rouze P."/>
            <person name="Verhelst B."/>
            <person name="Lin Y.-C."/>
            <person name="Bayer T."/>
            <person name="Collen J."/>
            <person name="Dattolo E."/>
            <person name="De Paoli E."/>
            <person name="Dittami S."/>
            <person name="Maumus F."/>
            <person name="Michel G."/>
            <person name="Kersting A."/>
            <person name="Lauritano C."/>
            <person name="Lohaus R."/>
            <person name="Toepel M."/>
            <person name="Tonon T."/>
            <person name="Vanneste K."/>
            <person name="Amirebrahimi M."/>
            <person name="Brakel J."/>
            <person name="Bostroem C."/>
            <person name="Chovatia M."/>
            <person name="Grimwood J."/>
            <person name="Jenkins J.W."/>
            <person name="Jueterbock A."/>
            <person name="Mraz A."/>
            <person name="Stam W.T."/>
            <person name="Tice H."/>
            <person name="Bornberg-Bauer E."/>
            <person name="Green P.J."/>
            <person name="Pearson G.A."/>
            <person name="Procaccini G."/>
            <person name="Duarte C.M."/>
            <person name="Schmutz J."/>
            <person name="Reusch T.B.H."/>
            <person name="Van de Peer Y."/>
        </authorList>
    </citation>
    <scope>NUCLEOTIDE SEQUENCE [LARGE SCALE GENOMIC DNA]</scope>
    <source>
        <strain evidence="3">cv. Finnish</strain>
    </source>
</reference>
<protein>
    <recommendedName>
        <fullName evidence="4">Holocarboxylase synthetase</fullName>
    </recommendedName>
</protein>
<dbReference type="OrthoDB" id="755598at2759"/>
<proteinExistence type="predicted"/>
<feature type="region of interest" description="Disordered" evidence="1">
    <location>
        <begin position="204"/>
        <end position="242"/>
    </location>
</feature>